<accession>A0ABT7PR41</accession>
<feature type="region of interest" description="Disordered" evidence="1">
    <location>
        <begin position="1"/>
        <end position="28"/>
    </location>
</feature>
<feature type="compositionally biased region" description="Acidic residues" evidence="1">
    <location>
        <begin position="95"/>
        <end position="104"/>
    </location>
</feature>
<comment type="caution">
    <text evidence="2">The sequence shown here is derived from an EMBL/GenBank/DDBJ whole genome shotgun (WGS) entry which is preliminary data.</text>
</comment>
<evidence type="ECO:0000313" key="2">
    <source>
        <dbReference type="EMBL" id="MDM4018973.1"/>
    </source>
</evidence>
<feature type="compositionally biased region" description="Basic and acidic residues" evidence="1">
    <location>
        <begin position="1"/>
        <end position="13"/>
    </location>
</feature>
<organism evidence="2 3">
    <name type="scientific">Roseiconus lacunae</name>
    <dbReference type="NCBI Taxonomy" id="2605694"/>
    <lineage>
        <taxon>Bacteria</taxon>
        <taxon>Pseudomonadati</taxon>
        <taxon>Planctomycetota</taxon>
        <taxon>Planctomycetia</taxon>
        <taxon>Pirellulales</taxon>
        <taxon>Pirellulaceae</taxon>
        <taxon>Roseiconus</taxon>
    </lineage>
</organism>
<sequence>MTVPPHHLDDSHGDAAPGGLLGELERRQDDVLQQLDDLDAKLTEVLRELEPAKDEASGEETASAGSVSATPANKAIPTNKLPADRSDAEAKEESPQDESPEDWA</sequence>
<gene>
    <name evidence="2" type="ORF">QTN89_26205</name>
</gene>
<proteinExistence type="predicted"/>
<feature type="compositionally biased region" description="Basic and acidic residues" evidence="1">
    <location>
        <begin position="82"/>
        <end position="94"/>
    </location>
</feature>
<evidence type="ECO:0000256" key="1">
    <source>
        <dbReference type="SAM" id="MobiDB-lite"/>
    </source>
</evidence>
<name>A0ABT7PR41_9BACT</name>
<dbReference type="EMBL" id="JASZZN010000029">
    <property type="protein sequence ID" value="MDM4018973.1"/>
    <property type="molecule type" value="Genomic_DNA"/>
</dbReference>
<dbReference type="Proteomes" id="UP001239462">
    <property type="component" value="Unassembled WGS sequence"/>
</dbReference>
<feature type="region of interest" description="Disordered" evidence="1">
    <location>
        <begin position="49"/>
        <end position="104"/>
    </location>
</feature>
<evidence type="ECO:0000313" key="3">
    <source>
        <dbReference type="Proteomes" id="UP001239462"/>
    </source>
</evidence>
<protein>
    <submittedName>
        <fullName evidence="2">Uncharacterized protein</fullName>
    </submittedName>
</protein>
<keyword evidence="3" id="KW-1185">Reference proteome</keyword>
<dbReference type="RefSeq" id="WP_289166989.1">
    <property type="nucleotide sequence ID" value="NZ_JASZZN010000029.1"/>
</dbReference>
<reference evidence="2 3" key="1">
    <citation type="submission" date="2023-06" db="EMBL/GenBank/DDBJ databases">
        <title>Roseiconus lacunae JC819 isolated from Gulf of Mannar region, Tamil Nadu.</title>
        <authorList>
            <person name="Pk S."/>
            <person name="Ch S."/>
            <person name="Ch V.R."/>
        </authorList>
    </citation>
    <scope>NUCLEOTIDE SEQUENCE [LARGE SCALE GENOMIC DNA]</scope>
    <source>
        <strain evidence="2 3">JC819</strain>
    </source>
</reference>